<gene>
    <name evidence="1" type="ORF">B296_00021963</name>
</gene>
<reference evidence="1 2" key="1">
    <citation type="journal article" date="2014" name="Agronomy (Basel)">
        <title>A Draft Genome Sequence for Ensete ventricosum, the Drought-Tolerant Tree Against Hunger.</title>
        <authorList>
            <person name="Harrison J."/>
            <person name="Moore K.A."/>
            <person name="Paszkiewicz K."/>
            <person name="Jones T."/>
            <person name="Grant M."/>
            <person name="Ambacheew D."/>
            <person name="Muzemil S."/>
            <person name="Studholme D.J."/>
        </authorList>
    </citation>
    <scope>NUCLEOTIDE SEQUENCE [LARGE SCALE GENOMIC DNA]</scope>
</reference>
<sequence>MITFATVRNYSKVMIGKILRYIRIKVCSSNKVWVVEFYQSSMQHKGSGRLIDLQLQDDGGGDVLEQLWELLGWVEATKMAAGVAGIRLRDLPEDHRGLQKNLPGLAEGIGILSGVRRELAEGVGGLREFAKSLPKVSEACWEFAGSLLKVVRSSSGARRRGRRLVGVCQKLTEGIKSLLGVRWELAEGVPKLVRMAFGVCRKKTKRLAGRSSGVAKKFAGSWDGLDWT</sequence>
<accession>A0A427AK50</accession>
<evidence type="ECO:0000313" key="2">
    <source>
        <dbReference type="Proteomes" id="UP000287651"/>
    </source>
</evidence>
<dbReference type="EMBL" id="AMZH03002170">
    <property type="protein sequence ID" value="RRT76531.1"/>
    <property type="molecule type" value="Genomic_DNA"/>
</dbReference>
<evidence type="ECO:0000313" key="1">
    <source>
        <dbReference type="EMBL" id="RRT76531.1"/>
    </source>
</evidence>
<dbReference type="AlphaFoldDB" id="A0A427AK50"/>
<comment type="caution">
    <text evidence="1">The sequence shown here is derived from an EMBL/GenBank/DDBJ whole genome shotgun (WGS) entry which is preliminary data.</text>
</comment>
<proteinExistence type="predicted"/>
<name>A0A427AK50_ENSVE</name>
<dbReference type="Proteomes" id="UP000287651">
    <property type="component" value="Unassembled WGS sequence"/>
</dbReference>
<organism evidence="1 2">
    <name type="scientific">Ensete ventricosum</name>
    <name type="common">Abyssinian banana</name>
    <name type="synonym">Musa ensete</name>
    <dbReference type="NCBI Taxonomy" id="4639"/>
    <lineage>
        <taxon>Eukaryota</taxon>
        <taxon>Viridiplantae</taxon>
        <taxon>Streptophyta</taxon>
        <taxon>Embryophyta</taxon>
        <taxon>Tracheophyta</taxon>
        <taxon>Spermatophyta</taxon>
        <taxon>Magnoliopsida</taxon>
        <taxon>Liliopsida</taxon>
        <taxon>Zingiberales</taxon>
        <taxon>Musaceae</taxon>
        <taxon>Ensete</taxon>
    </lineage>
</organism>
<protein>
    <submittedName>
        <fullName evidence="1">Uncharacterized protein</fullName>
    </submittedName>
</protein>